<keyword evidence="8" id="KW-1185">Reference proteome</keyword>
<dbReference type="InterPro" id="IPR012951">
    <property type="entry name" value="BBE"/>
</dbReference>
<dbReference type="Pfam" id="PF08031">
    <property type="entry name" value="BBE"/>
    <property type="match status" value="1"/>
</dbReference>
<dbReference type="EMBL" id="QZEW01000003">
    <property type="protein sequence ID" value="RJL21814.1"/>
    <property type="molecule type" value="Genomic_DNA"/>
</dbReference>
<dbReference type="PROSITE" id="PS51387">
    <property type="entry name" value="FAD_PCMH"/>
    <property type="match status" value="1"/>
</dbReference>
<evidence type="ECO:0000313" key="8">
    <source>
        <dbReference type="Proteomes" id="UP000283587"/>
    </source>
</evidence>
<keyword evidence="3" id="KW-0285">Flavoprotein</keyword>
<dbReference type="InterPro" id="IPR006094">
    <property type="entry name" value="Oxid_FAD_bind_N"/>
</dbReference>
<evidence type="ECO:0000256" key="1">
    <source>
        <dbReference type="ARBA" id="ARBA00001974"/>
    </source>
</evidence>
<evidence type="ECO:0000256" key="3">
    <source>
        <dbReference type="ARBA" id="ARBA00022630"/>
    </source>
</evidence>
<evidence type="ECO:0000259" key="6">
    <source>
        <dbReference type="PROSITE" id="PS51387"/>
    </source>
</evidence>
<protein>
    <submittedName>
        <fullName evidence="7">FAD-binding oxidoreductase</fullName>
    </submittedName>
</protein>
<comment type="cofactor">
    <cofactor evidence="1">
        <name>FAD</name>
        <dbReference type="ChEBI" id="CHEBI:57692"/>
    </cofactor>
</comment>
<sequence length="509" mass="56937">MMWYDSRAAHRRRKIAQWTADAALLPPGALPPELAAELQQKITGTVVLPGDPDYDADRMLSNPRFSAHPAVIVYCETEADVAECLDVAQRARLAVVVRSGGHSTGGFSAQDGFLLDVSRLNDVVVEPEAMTAWAGPGTQFRKLNAKLEFLDLHTPGGACPDVCVGGYMQGGGYGFTARIFGVNCDQVLAVRVMLADGRMVEADAKRDPDLFWAVRGGTGSNFGVLLGVKYRLYRGARFTGFSIRWQMEDGEGRAQAAAALEWLQAHFMRGDAAPDLGYQMIWAFEGPEGRTKTPRLLMRGMYRGALPDLKRLLVPVIQLPGAVVESFYDSTPYSELNRCLLSQPYEVPDFPQDMQPMPPPEAKLSRYIEQPLSAADWRRLIDCFLDTPSPYTIAAMEIYGGAIERGPDHPNAFLHRRVCCDLFFDVFWLSETEREVMADYLERWRETVAPFWNGRVYQNYPSPHDPDFGAHYWGEDYDRLRAVKSRYDPGDLFRYPQSIRPLPAATAAT</sequence>
<dbReference type="InterPro" id="IPR036318">
    <property type="entry name" value="FAD-bd_PCMH-like_sf"/>
</dbReference>
<dbReference type="Gene3D" id="3.30.465.10">
    <property type="match status" value="1"/>
</dbReference>
<comment type="similarity">
    <text evidence="2">Belongs to the oxygen-dependent FAD-linked oxidoreductase family.</text>
</comment>
<evidence type="ECO:0000256" key="4">
    <source>
        <dbReference type="ARBA" id="ARBA00022827"/>
    </source>
</evidence>
<dbReference type="InterPro" id="IPR016167">
    <property type="entry name" value="FAD-bd_PCMH_sub1"/>
</dbReference>
<proteinExistence type="inferred from homology"/>
<dbReference type="Pfam" id="PF01565">
    <property type="entry name" value="FAD_binding_4"/>
    <property type="match status" value="1"/>
</dbReference>
<reference evidence="8" key="1">
    <citation type="submission" date="2018-09" db="EMBL/GenBank/DDBJ databases">
        <title>Paracoccus onubensis nov. sp. a moderate halophilic bacterium isolated from Gruta de las Maravillas (Aracena, Spain).</title>
        <authorList>
            <person name="Jurado V."/>
            <person name="Gutierrez-Patricio S."/>
            <person name="Gonzalez-Pimentel J.L."/>
            <person name="Miller A.Z."/>
            <person name="Laiz L."/>
            <person name="Saiz-Jimenez C."/>
        </authorList>
    </citation>
    <scope>NUCLEOTIDE SEQUENCE [LARGE SCALE GENOMIC DNA]</scope>
    <source>
        <strain evidence="8">DSM 26381</strain>
    </source>
</reference>
<comment type="caution">
    <text evidence="7">The sequence shown here is derived from an EMBL/GenBank/DDBJ whole genome shotgun (WGS) entry which is preliminary data.</text>
</comment>
<evidence type="ECO:0000313" key="7">
    <source>
        <dbReference type="EMBL" id="RJL21814.1"/>
    </source>
</evidence>
<dbReference type="InterPro" id="IPR050416">
    <property type="entry name" value="FAD-linked_Oxidoreductase"/>
</dbReference>
<dbReference type="PANTHER" id="PTHR42973">
    <property type="entry name" value="BINDING OXIDOREDUCTASE, PUTATIVE (AFU_ORTHOLOGUE AFUA_1G17690)-RELATED"/>
    <property type="match status" value="1"/>
</dbReference>
<dbReference type="Gene3D" id="3.30.43.10">
    <property type="entry name" value="Uridine Diphospho-n-acetylenolpyruvylglucosamine Reductase, domain 2"/>
    <property type="match status" value="1"/>
</dbReference>
<dbReference type="RefSeq" id="WP_119896316.1">
    <property type="nucleotide sequence ID" value="NZ_QNRC01000006.1"/>
</dbReference>
<dbReference type="PANTHER" id="PTHR42973:SF39">
    <property type="entry name" value="FAD-BINDING PCMH-TYPE DOMAIN-CONTAINING PROTEIN"/>
    <property type="match status" value="1"/>
</dbReference>
<dbReference type="PROSITE" id="PS00862">
    <property type="entry name" value="OX2_COVAL_FAD"/>
    <property type="match status" value="1"/>
</dbReference>
<dbReference type="InterPro" id="IPR006093">
    <property type="entry name" value="Oxy_OxRdtase_FAD_BS"/>
</dbReference>
<feature type="domain" description="FAD-binding PCMH-type" evidence="6">
    <location>
        <begin position="65"/>
        <end position="235"/>
    </location>
</feature>
<keyword evidence="4" id="KW-0274">FAD</keyword>
<organism evidence="7 8">
    <name type="scientific">Paracoccus siganidrum</name>
    <dbReference type="NCBI Taxonomy" id="1276757"/>
    <lineage>
        <taxon>Bacteria</taxon>
        <taxon>Pseudomonadati</taxon>
        <taxon>Pseudomonadota</taxon>
        <taxon>Alphaproteobacteria</taxon>
        <taxon>Rhodobacterales</taxon>
        <taxon>Paracoccaceae</taxon>
        <taxon>Paracoccus</taxon>
    </lineage>
</organism>
<evidence type="ECO:0000256" key="2">
    <source>
        <dbReference type="ARBA" id="ARBA00005466"/>
    </source>
</evidence>
<dbReference type="InterPro" id="IPR016169">
    <property type="entry name" value="FAD-bd_PCMH_sub2"/>
</dbReference>
<name>A0A419AC85_9RHOB</name>
<dbReference type="GO" id="GO:0071949">
    <property type="term" value="F:FAD binding"/>
    <property type="evidence" value="ECO:0007669"/>
    <property type="project" value="InterPro"/>
</dbReference>
<dbReference type="SUPFAM" id="SSF56176">
    <property type="entry name" value="FAD-binding/transporter-associated domain-like"/>
    <property type="match status" value="1"/>
</dbReference>
<accession>A0A419AC85</accession>
<dbReference type="Gene3D" id="3.40.462.20">
    <property type="match status" value="1"/>
</dbReference>
<dbReference type="Proteomes" id="UP000283587">
    <property type="component" value="Unassembled WGS sequence"/>
</dbReference>
<dbReference type="GO" id="GO:0016491">
    <property type="term" value="F:oxidoreductase activity"/>
    <property type="evidence" value="ECO:0007669"/>
    <property type="project" value="UniProtKB-KW"/>
</dbReference>
<dbReference type="AlphaFoldDB" id="A0A419AC85"/>
<gene>
    <name evidence="7" type="ORF">D3P05_00930</name>
</gene>
<dbReference type="OrthoDB" id="9775082at2"/>
<dbReference type="InterPro" id="IPR016166">
    <property type="entry name" value="FAD-bd_PCMH"/>
</dbReference>
<evidence type="ECO:0000256" key="5">
    <source>
        <dbReference type="ARBA" id="ARBA00023002"/>
    </source>
</evidence>
<keyword evidence="5" id="KW-0560">Oxidoreductase</keyword>